<protein>
    <submittedName>
        <fullName evidence="2">Uncharacterized protein</fullName>
    </submittedName>
</protein>
<feature type="transmembrane region" description="Helical" evidence="1">
    <location>
        <begin position="6"/>
        <end position="22"/>
    </location>
</feature>
<name>A0A2S1KSV3_9LACO</name>
<sequence>MGFFIFRILLALAIIIVGYLSYKAYQSYKADQAQPKHHDDDDV</sequence>
<evidence type="ECO:0000313" key="2">
    <source>
        <dbReference type="EMBL" id="AWF96060.1"/>
    </source>
</evidence>
<evidence type="ECO:0000313" key="3">
    <source>
        <dbReference type="Proteomes" id="UP000244870"/>
    </source>
</evidence>
<dbReference type="Proteomes" id="UP000244870">
    <property type="component" value="Chromosome"/>
</dbReference>
<evidence type="ECO:0000256" key="1">
    <source>
        <dbReference type="SAM" id="Phobius"/>
    </source>
</evidence>
<reference evidence="2 3" key="1">
    <citation type="submission" date="2017-04" db="EMBL/GenBank/DDBJ databases">
        <title>Weissella cibaria strain m2 complete genome.</title>
        <authorList>
            <person name="Pan Q."/>
            <person name="Tan M."/>
            <person name="Yao F."/>
            <person name="Su S."/>
        </authorList>
    </citation>
    <scope>NUCLEOTIDE SEQUENCE [LARGE SCALE GENOMIC DNA]</scope>
    <source>
        <strain evidence="2 3">M2</strain>
    </source>
</reference>
<accession>A0A2S1KSV3</accession>
<keyword evidence="1" id="KW-0812">Transmembrane</keyword>
<keyword evidence="1" id="KW-1133">Transmembrane helix</keyword>
<organism evidence="2 3">
    <name type="scientific">Weissella cibaria</name>
    <dbReference type="NCBI Taxonomy" id="137591"/>
    <lineage>
        <taxon>Bacteria</taxon>
        <taxon>Bacillati</taxon>
        <taxon>Bacillota</taxon>
        <taxon>Bacilli</taxon>
        <taxon>Lactobacillales</taxon>
        <taxon>Lactobacillaceae</taxon>
        <taxon>Weissella</taxon>
    </lineage>
</organism>
<keyword evidence="1" id="KW-0472">Membrane</keyword>
<dbReference type="EMBL" id="CP020928">
    <property type="protein sequence ID" value="AWF96060.1"/>
    <property type="molecule type" value="Genomic_DNA"/>
</dbReference>
<gene>
    <name evidence="2" type="ORF">B6254_1678</name>
</gene>
<proteinExistence type="predicted"/>
<dbReference type="AlphaFoldDB" id="A0A2S1KSV3"/>
<dbReference type="RefSeq" id="WP_261721070.1">
    <property type="nucleotide sequence ID" value="NZ_QVOZ01000013.1"/>
</dbReference>